<evidence type="ECO:0000256" key="1">
    <source>
        <dbReference type="ARBA" id="ARBA00004419"/>
    </source>
</evidence>
<evidence type="ECO:0000256" key="7">
    <source>
        <dbReference type="ARBA" id="ARBA00022840"/>
    </source>
</evidence>
<evidence type="ECO:0000256" key="8">
    <source>
        <dbReference type="ARBA" id="ARBA00022927"/>
    </source>
</evidence>
<dbReference type="InterPro" id="IPR011009">
    <property type="entry name" value="Kinase-like_dom_sf"/>
</dbReference>
<evidence type="ECO:0000256" key="3">
    <source>
        <dbReference type="ARBA" id="ARBA00022527"/>
    </source>
</evidence>
<dbReference type="GO" id="GO:0016020">
    <property type="term" value="C:membrane"/>
    <property type="evidence" value="ECO:0007669"/>
    <property type="project" value="TreeGrafter"/>
</dbReference>
<feature type="domain" description="Protein kinase" evidence="12">
    <location>
        <begin position="15"/>
        <end position="273"/>
    </location>
</feature>
<dbReference type="GO" id="GO:0005524">
    <property type="term" value="F:ATP binding"/>
    <property type="evidence" value="ECO:0007669"/>
    <property type="project" value="UniProtKB-UniRule"/>
</dbReference>
<accession>A0A9D4XL21</accession>
<evidence type="ECO:0000256" key="4">
    <source>
        <dbReference type="ARBA" id="ARBA00022679"/>
    </source>
</evidence>
<sequence length="578" mass="65064">MDLVGPAMNRLVGDYILGPRIGSGSFAVVWRSRHRISGLEVAIKEIDQTQLSPKVRDNLIKEITILRTIHHPNIIRLFEAIETNDRIYLVLEYCGGGDLAAYIHRYGRVSESIARHFMRQLAAGLQVLQEKNLIHRDLKPQNLLLETTSATPLMKIGDFGFARSLTPLQLADTLCGSPYYMAPEIIQSQKYDAKADLWSVGAILYQLVVGKPPFDGNSQLQLFQNILASTELHFPSKILKELHPDCVDLCRSLLRRNPDERLTFKAFFNHDFVRDNNRSVVNIERFHSHQSESSMVNQLVGSASEKVSQAHSEYHVEKASHLMESVEKSYVLVNSHFASLEDFSDYFEASAQDNPSSKVSIRASNRLDLLHKYVQVLEELSQEKYNTGLYLESLAVELVVLAIWKKALDICSTWSAPISKNELHGSSSVNESVIACGDASLSHTIDHKINFNDRPSVSLWAKHGFINAVDRAEKLSYHIQNMDGAVEMPDAIEIIFTEALLIGTNGAVDEYMNNKDKSATSYSKAMLLLSFIVEEAENLPLNPPFSLLADDHKRIVQYIRNLRIQKISLSESLSEEAQ</sequence>
<dbReference type="FunFam" id="3.30.200.20:FF:000003">
    <property type="entry name" value="Non-specific serine/threonine protein kinase"/>
    <property type="match status" value="1"/>
</dbReference>
<dbReference type="GO" id="GO:0000045">
    <property type="term" value="P:autophagosome assembly"/>
    <property type="evidence" value="ECO:0007669"/>
    <property type="project" value="TreeGrafter"/>
</dbReference>
<dbReference type="Proteomes" id="UP001058974">
    <property type="component" value="Chromosome 4"/>
</dbReference>
<dbReference type="OrthoDB" id="346907at2759"/>
<dbReference type="GO" id="GO:0005776">
    <property type="term" value="C:autophagosome"/>
    <property type="evidence" value="ECO:0007669"/>
    <property type="project" value="UniProtKB-SubCell"/>
</dbReference>
<evidence type="ECO:0000313" key="13">
    <source>
        <dbReference type="EMBL" id="KAI5422187.1"/>
    </source>
</evidence>
<dbReference type="GO" id="GO:0000407">
    <property type="term" value="C:phagophore assembly site"/>
    <property type="evidence" value="ECO:0007669"/>
    <property type="project" value="TreeGrafter"/>
</dbReference>
<keyword evidence="14" id="KW-1185">Reference proteome</keyword>
<dbReference type="CDD" id="cd14009">
    <property type="entry name" value="STKc_ATG1_ULK_like"/>
    <property type="match status" value="1"/>
</dbReference>
<dbReference type="GO" id="GO:0005829">
    <property type="term" value="C:cytosol"/>
    <property type="evidence" value="ECO:0007669"/>
    <property type="project" value="TreeGrafter"/>
</dbReference>
<comment type="caution">
    <text evidence="13">The sequence shown here is derived from an EMBL/GenBank/DDBJ whole genome shotgun (WGS) entry which is preliminary data.</text>
</comment>
<dbReference type="InterPro" id="IPR017441">
    <property type="entry name" value="Protein_kinase_ATP_BS"/>
</dbReference>
<gene>
    <name evidence="13" type="ORF">KIW84_045593</name>
</gene>
<dbReference type="PROSITE" id="PS50011">
    <property type="entry name" value="PROTEIN_KINASE_DOM"/>
    <property type="match status" value="1"/>
</dbReference>
<keyword evidence="10" id="KW-0968">Cytoplasmic vesicle</keyword>
<evidence type="ECO:0000313" key="14">
    <source>
        <dbReference type="Proteomes" id="UP001058974"/>
    </source>
</evidence>
<evidence type="ECO:0000256" key="11">
    <source>
        <dbReference type="PROSITE-ProRule" id="PRU10141"/>
    </source>
</evidence>
<evidence type="ECO:0000256" key="5">
    <source>
        <dbReference type="ARBA" id="ARBA00022741"/>
    </source>
</evidence>
<dbReference type="PROSITE" id="PS00108">
    <property type="entry name" value="PROTEIN_KINASE_ST"/>
    <property type="match status" value="1"/>
</dbReference>
<evidence type="ECO:0000256" key="2">
    <source>
        <dbReference type="ARBA" id="ARBA00022448"/>
    </source>
</evidence>
<name>A0A9D4XL21_PEA</name>
<dbReference type="GO" id="GO:0010506">
    <property type="term" value="P:regulation of autophagy"/>
    <property type="evidence" value="ECO:0007669"/>
    <property type="project" value="InterPro"/>
</dbReference>
<protein>
    <submittedName>
        <fullName evidence="13">Serine/threonine-protein kinase ATG1a</fullName>
    </submittedName>
</protein>
<evidence type="ECO:0000256" key="9">
    <source>
        <dbReference type="ARBA" id="ARBA00023006"/>
    </source>
</evidence>
<dbReference type="InterPro" id="IPR000719">
    <property type="entry name" value="Prot_kinase_dom"/>
</dbReference>
<keyword evidence="4" id="KW-0808">Transferase</keyword>
<keyword evidence="2" id="KW-0813">Transport</keyword>
<dbReference type="GO" id="GO:0031410">
    <property type="term" value="C:cytoplasmic vesicle"/>
    <property type="evidence" value="ECO:0007669"/>
    <property type="project" value="UniProtKB-KW"/>
</dbReference>
<keyword evidence="6 13" id="KW-0418">Kinase</keyword>
<dbReference type="Gene3D" id="1.10.510.10">
    <property type="entry name" value="Transferase(Phosphotransferase) domain 1"/>
    <property type="match status" value="1"/>
</dbReference>
<proteinExistence type="predicted"/>
<evidence type="ECO:0000259" key="12">
    <source>
        <dbReference type="PROSITE" id="PS50011"/>
    </source>
</evidence>
<dbReference type="AlphaFoldDB" id="A0A9D4XL21"/>
<dbReference type="SMART" id="SM00220">
    <property type="entry name" value="S_TKc"/>
    <property type="match status" value="1"/>
</dbReference>
<dbReference type="PANTHER" id="PTHR24348">
    <property type="entry name" value="SERINE/THREONINE-PROTEIN KINASE UNC-51-RELATED"/>
    <property type="match status" value="1"/>
</dbReference>
<keyword evidence="3" id="KW-0723">Serine/threonine-protein kinase</keyword>
<keyword evidence="8" id="KW-0653">Protein transport</keyword>
<dbReference type="Pfam" id="PF00069">
    <property type="entry name" value="Pkinase"/>
    <property type="match status" value="1"/>
</dbReference>
<dbReference type="Pfam" id="PF24497">
    <property type="entry name" value="MIT_ATG1"/>
    <property type="match status" value="1"/>
</dbReference>
<dbReference type="Gramene" id="Psat4g218320.1">
    <property type="protein sequence ID" value="Psat4g218320.1.cds"/>
    <property type="gene ID" value="Psat4g218320"/>
</dbReference>
<dbReference type="GO" id="GO:0004674">
    <property type="term" value="F:protein serine/threonine kinase activity"/>
    <property type="evidence" value="ECO:0007669"/>
    <property type="project" value="UniProtKB-KW"/>
</dbReference>
<feature type="binding site" evidence="11">
    <location>
        <position position="44"/>
    </location>
    <ligand>
        <name>ATP</name>
        <dbReference type="ChEBI" id="CHEBI:30616"/>
    </ligand>
</feature>
<dbReference type="SUPFAM" id="SSF56112">
    <property type="entry name" value="Protein kinase-like (PK-like)"/>
    <property type="match status" value="1"/>
</dbReference>
<dbReference type="InterPro" id="IPR045269">
    <property type="entry name" value="Atg1-like"/>
</dbReference>
<dbReference type="Gramene" id="Psat04G0559300-T1">
    <property type="protein sequence ID" value="KAI5422187.1"/>
    <property type="gene ID" value="KIW84_045593"/>
</dbReference>
<dbReference type="GO" id="GO:0015031">
    <property type="term" value="P:protein transport"/>
    <property type="evidence" value="ECO:0007669"/>
    <property type="project" value="UniProtKB-KW"/>
</dbReference>
<organism evidence="13 14">
    <name type="scientific">Pisum sativum</name>
    <name type="common">Garden pea</name>
    <name type="synonym">Lathyrus oleraceus</name>
    <dbReference type="NCBI Taxonomy" id="3888"/>
    <lineage>
        <taxon>Eukaryota</taxon>
        <taxon>Viridiplantae</taxon>
        <taxon>Streptophyta</taxon>
        <taxon>Embryophyta</taxon>
        <taxon>Tracheophyta</taxon>
        <taxon>Spermatophyta</taxon>
        <taxon>Magnoliopsida</taxon>
        <taxon>eudicotyledons</taxon>
        <taxon>Gunneridae</taxon>
        <taxon>Pentapetalae</taxon>
        <taxon>rosids</taxon>
        <taxon>fabids</taxon>
        <taxon>Fabales</taxon>
        <taxon>Fabaceae</taxon>
        <taxon>Papilionoideae</taxon>
        <taxon>50 kb inversion clade</taxon>
        <taxon>NPAAA clade</taxon>
        <taxon>Hologalegina</taxon>
        <taxon>IRL clade</taxon>
        <taxon>Fabeae</taxon>
        <taxon>Lathyrus</taxon>
    </lineage>
</organism>
<dbReference type="PANTHER" id="PTHR24348:SF22">
    <property type="entry name" value="NON-SPECIFIC SERINE_THREONINE PROTEIN KINASE"/>
    <property type="match status" value="1"/>
</dbReference>
<dbReference type="PROSITE" id="PS00107">
    <property type="entry name" value="PROTEIN_KINASE_ATP"/>
    <property type="match status" value="1"/>
</dbReference>
<keyword evidence="9" id="KW-0072">Autophagy</keyword>
<dbReference type="InterPro" id="IPR056281">
    <property type="entry name" value="MIT_ATG1a/b/c"/>
</dbReference>
<keyword evidence="5 11" id="KW-0547">Nucleotide-binding</keyword>
<comment type="subcellular location">
    <subcellularLocation>
        <location evidence="1">Cytoplasmic vesicle</location>
        <location evidence="1">Autophagosome</location>
    </subcellularLocation>
</comment>
<keyword evidence="7 11" id="KW-0067">ATP-binding</keyword>
<evidence type="ECO:0000256" key="6">
    <source>
        <dbReference type="ARBA" id="ARBA00022777"/>
    </source>
</evidence>
<dbReference type="EMBL" id="JAMSHJ010000004">
    <property type="protein sequence ID" value="KAI5422187.1"/>
    <property type="molecule type" value="Genomic_DNA"/>
</dbReference>
<evidence type="ECO:0000256" key="10">
    <source>
        <dbReference type="ARBA" id="ARBA00023329"/>
    </source>
</evidence>
<dbReference type="InterPro" id="IPR008271">
    <property type="entry name" value="Ser/Thr_kinase_AS"/>
</dbReference>
<reference evidence="13 14" key="1">
    <citation type="journal article" date="2022" name="Nat. Genet.">
        <title>Improved pea reference genome and pan-genome highlight genomic features and evolutionary characteristics.</title>
        <authorList>
            <person name="Yang T."/>
            <person name="Liu R."/>
            <person name="Luo Y."/>
            <person name="Hu S."/>
            <person name="Wang D."/>
            <person name="Wang C."/>
            <person name="Pandey M.K."/>
            <person name="Ge S."/>
            <person name="Xu Q."/>
            <person name="Li N."/>
            <person name="Li G."/>
            <person name="Huang Y."/>
            <person name="Saxena R.K."/>
            <person name="Ji Y."/>
            <person name="Li M."/>
            <person name="Yan X."/>
            <person name="He Y."/>
            <person name="Liu Y."/>
            <person name="Wang X."/>
            <person name="Xiang C."/>
            <person name="Varshney R.K."/>
            <person name="Ding H."/>
            <person name="Gao S."/>
            <person name="Zong X."/>
        </authorList>
    </citation>
    <scope>NUCLEOTIDE SEQUENCE [LARGE SCALE GENOMIC DNA]</scope>
    <source>
        <strain evidence="13 14">cv. Zhongwan 6</strain>
    </source>
</reference>
<dbReference type="FunFam" id="1.10.510.10:FF:000548">
    <property type="entry name" value="Serine/threonine-protein kinase ATG1"/>
    <property type="match status" value="1"/>
</dbReference>